<gene>
    <name evidence="1" type="ORF">SAMN05192589_103153</name>
</gene>
<evidence type="ECO:0008006" key="3">
    <source>
        <dbReference type="Google" id="ProtNLM"/>
    </source>
</evidence>
<dbReference type="Proteomes" id="UP000198781">
    <property type="component" value="Unassembled WGS sequence"/>
</dbReference>
<dbReference type="RefSeq" id="WP_092741353.1">
    <property type="nucleotide sequence ID" value="NZ_FMZC01000003.1"/>
</dbReference>
<dbReference type="AlphaFoldDB" id="A0A1G6P888"/>
<sequence length="322" mass="35082">MSDTPHLLIPFAASPSDGCQHALQDLALPHLDRLLSRLPPPVTDPGDETDFIPPHERALARHLGLPATASTAPWAAWHHRQASGSGDDDDGAARAFVTPCEWRVTTEHVTVGDPAALGLDEAASRELLGIVAPWFSEDGIELSYEQPTRWLARGAVFEGLATASLDRVIQRDVRAWMPDAARARVLHRLQSEMQMLLYTHAFNDTRAAQGRGPVNSFWVHGTGSLPPAMANAAPPPPAPEMPLALRDAALAEDWRTWRAAWQALDSGPVARLADRVAAGGEARLTLCGERNALAWRTGPRGFAQRIQSLFRPQRFKDLGTLL</sequence>
<dbReference type="STRING" id="187868.SAMN05192589_103153"/>
<dbReference type="EMBL" id="FMZC01000003">
    <property type="protein sequence ID" value="SDC75595.1"/>
    <property type="molecule type" value="Genomic_DNA"/>
</dbReference>
<protein>
    <recommendedName>
        <fullName evidence="3">Phosphoglycerate mutase</fullName>
    </recommendedName>
</protein>
<evidence type="ECO:0000313" key="1">
    <source>
        <dbReference type="EMBL" id="SDC75595.1"/>
    </source>
</evidence>
<reference evidence="1 2" key="1">
    <citation type="submission" date="2016-10" db="EMBL/GenBank/DDBJ databases">
        <authorList>
            <person name="de Groot N.N."/>
        </authorList>
    </citation>
    <scope>NUCLEOTIDE SEQUENCE [LARGE SCALE GENOMIC DNA]</scope>
    <source>
        <strain evidence="1 2">DSM 16619</strain>
    </source>
</reference>
<accession>A0A1G6P888</accession>
<evidence type="ECO:0000313" key="2">
    <source>
        <dbReference type="Proteomes" id="UP000198781"/>
    </source>
</evidence>
<keyword evidence="2" id="KW-1185">Reference proteome</keyword>
<dbReference type="OrthoDB" id="5295974at2"/>
<organism evidence="1 2">
    <name type="scientific">Paracidovorax valerianellae</name>
    <dbReference type="NCBI Taxonomy" id="187868"/>
    <lineage>
        <taxon>Bacteria</taxon>
        <taxon>Pseudomonadati</taxon>
        <taxon>Pseudomonadota</taxon>
        <taxon>Betaproteobacteria</taxon>
        <taxon>Burkholderiales</taxon>
        <taxon>Comamonadaceae</taxon>
        <taxon>Paracidovorax</taxon>
    </lineage>
</organism>
<name>A0A1G6P888_9BURK</name>
<proteinExistence type="predicted"/>